<dbReference type="Proteomes" id="UP000005226">
    <property type="component" value="Chromosome 19"/>
</dbReference>
<dbReference type="InterPro" id="IPR056242">
    <property type="entry name" value="PIN_TASOR"/>
</dbReference>
<feature type="region of interest" description="Disordered" evidence="1">
    <location>
        <begin position="1273"/>
        <end position="1466"/>
    </location>
</feature>
<dbReference type="InterPro" id="IPR056243">
    <property type="entry name" value="TASOR_ab_dom"/>
</dbReference>
<feature type="compositionally biased region" description="Pro residues" evidence="1">
    <location>
        <begin position="557"/>
        <end position="580"/>
    </location>
</feature>
<dbReference type="GO" id="GO:0097355">
    <property type="term" value="P:protein localization to heterochromatin"/>
    <property type="evidence" value="ECO:0007669"/>
    <property type="project" value="TreeGrafter"/>
</dbReference>
<feature type="compositionally biased region" description="Low complexity" evidence="1">
    <location>
        <begin position="507"/>
        <end position="519"/>
    </location>
</feature>
<name>A0A674NL60_TAKRU</name>
<feature type="region of interest" description="Disordered" evidence="1">
    <location>
        <begin position="391"/>
        <end position="419"/>
    </location>
</feature>
<dbReference type="InterPro" id="IPR046432">
    <property type="entry name" value="TASOR"/>
</dbReference>
<dbReference type="GO" id="GO:0003682">
    <property type="term" value="F:chromatin binding"/>
    <property type="evidence" value="ECO:0007669"/>
    <property type="project" value="TreeGrafter"/>
</dbReference>
<feature type="domain" description="TASOR PIN" evidence="3">
    <location>
        <begin position="1033"/>
        <end position="1174"/>
    </location>
</feature>
<feature type="compositionally biased region" description="Basic and acidic residues" evidence="1">
    <location>
        <begin position="1339"/>
        <end position="1351"/>
    </location>
</feature>
<dbReference type="GO" id="GO:0005654">
    <property type="term" value="C:nucleoplasm"/>
    <property type="evidence" value="ECO:0007669"/>
    <property type="project" value="TreeGrafter"/>
</dbReference>
<keyword evidence="5" id="KW-1185">Reference proteome</keyword>
<dbReference type="GO" id="GO:0045814">
    <property type="term" value="P:negative regulation of gene expression, epigenetic"/>
    <property type="evidence" value="ECO:0007669"/>
    <property type="project" value="InterPro"/>
</dbReference>
<feature type="compositionally biased region" description="Polar residues" evidence="1">
    <location>
        <begin position="835"/>
        <end position="847"/>
    </location>
</feature>
<feature type="compositionally biased region" description="Polar residues" evidence="1">
    <location>
        <begin position="391"/>
        <end position="402"/>
    </location>
</feature>
<evidence type="ECO:0000259" key="2">
    <source>
        <dbReference type="Pfam" id="PF23314"/>
    </source>
</evidence>
<feature type="compositionally biased region" description="Low complexity" evidence="1">
    <location>
        <begin position="1315"/>
        <end position="1325"/>
    </location>
</feature>
<dbReference type="OMA" id="HSGEMNH"/>
<organism evidence="4 5">
    <name type="scientific">Takifugu rubripes</name>
    <name type="common">Japanese pufferfish</name>
    <name type="synonym">Fugu rubripes</name>
    <dbReference type="NCBI Taxonomy" id="31033"/>
    <lineage>
        <taxon>Eukaryota</taxon>
        <taxon>Metazoa</taxon>
        <taxon>Chordata</taxon>
        <taxon>Craniata</taxon>
        <taxon>Vertebrata</taxon>
        <taxon>Euteleostomi</taxon>
        <taxon>Actinopterygii</taxon>
        <taxon>Neopterygii</taxon>
        <taxon>Teleostei</taxon>
        <taxon>Neoteleostei</taxon>
        <taxon>Acanthomorphata</taxon>
        <taxon>Eupercaria</taxon>
        <taxon>Tetraodontiformes</taxon>
        <taxon>Tetradontoidea</taxon>
        <taxon>Tetraodontidae</taxon>
        <taxon>Takifugu</taxon>
    </lineage>
</organism>
<feature type="domain" description="TASOR alpha/beta" evidence="2">
    <location>
        <begin position="934"/>
        <end position="1029"/>
    </location>
</feature>
<evidence type="ECO:0000256" key="1">
    <source>
        <dbReference type="SAM" id="MobiDB-lite"/>
    </source>
</evidence>
<dbReference type="InParanoid" id="A0A674NL60"/>
<dbReference type="PANTHER" id="PTHR16207:SF1">
    <property type="entry name" value="PROTEIN TASOR"/>
    <property type="match status" value="1"/>
</dbReference>
<proteinExistence type="predicted"/>
<sequence length="1511" mass="164940">MRLKQVTRGLPAELFSQQLFKDSREVEKNGYYCSLLGVSDRSRSATSVTELLQGLETEDVVLVTELNDRGFLFLVSSAQMAPPPERAESWRRCLQALFVFPESRDVVRSKPERSSSSSSGEASECLMPRLSHFVPALHHALIKARANPPEELSASVEQQAREYLLGLKEGKLREYPMGDYESFLNERGGTFQRRGNLDSYLRSYIRSPAFYLLSVARATQIVEAHCGPQEPPKLQRLIDLVLTCKRNAENEVIRKETAGGEMPPGRKRRLEQETAERALKFLKASQESRKCCKIPGEGKQAPASAGSQPSVFASVGLNLSDFEPSSDTSELMAKLHKLLTDLTQAAEGFTIQEVPREPCPFESLATKLGLPTNCDIDLRKQEEMEEQMGGSVSSLEGFSPSSHGWEAHHHGAAGRGGAGWLGRRDGACEDKEDEWQIPWVLIPITGLPSERYTLQDQIIPRDPRFQHLATTAGDTLATKALRRSPAPSPGGSPLLSFHTCPSPGANSPPSLSSQDPSPSATFSQCPSPDPSPPPSPPQPSPPEPSALVSTYECPSPECSPPPSPPQGPSLEPRPPAPPVLDPNKGAEAALSAPGASREFPGQANVPAKKEASPGSASVLPTLEKTKPSALLSRPEKRAPEEQTSGLTDESVGEEAPEREVGQQKKLKKERGAGLCEKGPEEALRGPSSSPSCPLGRIDGIVEKHLGDFSAEMQLVLQRESICYSSSESPAAEHSLPHRPISQFSQYVSFYNPCPPVQDYVGSLQDNIESMLTELVNDWPGQRAAGRPGNLDAALANKVSAFVSSIRASKEDLSDGGLVAADGPPTVPTSSASSSLHAPTNAAGQQPPCTTPPARLTHQSSPTSRDSREAPERTVNFSCVSDPMTEASPPPEATSSRPPTPPLGSPPATALSSLISQLQPEVFHNLKDIIKDVRRNSVQFYLHSSEPEDQVYEDIKEHLLKQGNVQQSPVTFLNQENSDSKLLVIIKNTEISGNIHTIPGLVSLKRHPSVVFVGVDSLEDIRSSTYNQLFVSGGCIISDDLVLNPDFITPEQLTGLLGLLEQHNSPECLWRWKVHYKTHKKLKEQSRFRRDAANLLDILSAYQKRQIIEFLPYHHCDMMTSQSPDVGCVMELQARYIQYRHTIFLTEHSFEKFPVYSSRGVIMAGIEEIRRDFTRLVGYRDPVNIQPDADMLASKEHILSHPSLEQQPQALCDQLVPESFSKECGATPSGTDFEHLRLAISQLRAERRAKEHQQSFQTLIPDAARLEDQAELIQDPGRQEAMEVTPVRNVVPRGDDQDSSDTSACVSKPSGTTIASTSSPVGSSSRGGKEAAFLEEADYDASHTSKQDRPRDVQTGQDQPGPGEGSLSDSSSEGTATPINATRSLFVGSDRESEGNQSVPRRQQNLQPQQRSQSDLQISSPSSLPPHPPPQLPSQAFPRGPLAGPPTSFRARFPGPSPAWHRGRRPTGNAAFLWGFQQIRRDFPDARAGYRKPAGRGRNMYRGQRGGSFSGM</sequence>
<gene>
    <name evidence="4" type="primary">LOC101069932</name>
</gene>
<reference evidence="4 5" key="1">
    <citation type="journal article" date="2011" name="Genome Biol. Evol.">
        <title>Integration of the genetic map and genome assembly of fugu facilitates insights into distinct features of genome evolution in teleosts and mammals.</title>
        <authorList>
            <person name="Kai W."/>
            <person name="Kikuchi K."/>
            <person name="Tohari S."/>
            <person name="Chew A.K."/>
            <person name="Tay A."/>
            <person name="Fujiwara A."/>
            <person name="Hosoya S."/>
            <person name="Suetake H."/>
            <person name="Naruse K."/>
            <person name="Brenner S."/>
            <person name="Suzuki Y."/>
            <person name="Venkatesh B."/>
        </authorList>
    </citation>
    <scope>NUCLEOTIDE SEQUENCE [LARGE SCALE GENOMIC DNA]</scope>
</reference>
<feature type="compositionally biased region" description="Pro residues" evidence="1">
    <location>
        <begin position="887"/>
        <end position="904"/>
    </location>
</feature>
<evidence type="ECO:0000313" key="5">
    <source>
        <dbReference type="Proteomes" id="UP000005226"/>
    </source>
</evidence>
<feature type="region of interest" description="Disordered" evidence="1">
    <location>
        <begin position="1485"/>
        <end position="1511"/>
    </location>
</feature>
<dbReference type="GeneTree" id="ENSGT00530000063735"/>
<accession>A0A674NL60</accession>
<evidence type="ECO:0000313" key="4">
    <source>
        <dbReference type="Ensembl" id="ENSTRUP00000074041.1"/>
    </source>
</evidence>
<dbReference type="Pfam" id="PF23314">
    <property type="entry name" value="TASOR_alpha-beta"/>
    <property type="match status" value="1"/>
</dbReference>
<feature type="compositionally biased region" description="Polar residues" evidence="1">
    <location>
        <begin position="1299"/>
        <end position="1314"/>
    </location>
</feature>
<reference evidence="4" key="3">
    <citation type="submission" date="2025-09" db="UniProtKB">
        <authorList>
            <consortium name="Ensembl"/>
        </authorList>
    </citation>
    <scope>IDENTIFICATION</scope>
</reference>
<feature type="region of interest" description="Disordered" evidence="1">
    <location>
        <begin position="481"/>
        <end position="693"/>
    </location>
</feature>
<feature type="compositionally biased region" description="Pro residues" evidence="1">
    <location>
        <begin position="527"/>
        <end position="544"/>
    </location>
</feature>
<dbReference type="PANTHER" id="PTHR16207">
    <property type="entry name" value="SET DOMAIN-CONTAINING PROTEIN"/>
    <property type="match status" value="1"/>
</dbReference>
<dbReference type="Ensembl" id="ENSTRUT00000091805.1">
    <property type="protein sequence ID" value="ENSTRUP00000074041.1"/>
    <property type="gene ID" value="ENSTRUG00000026389.1"/>
</dbReference>
<dbReference type="Pfam" id="PF24630">
    <property type="entry name" value="PIN_TASOR"/>
    <property type="match status" value="1"/>
</dbReference>
<reference evidence="4" key="2">
    <citation type="submission" date="2025-08" db="UniProtKB">
        <authorList>
            <consortium name="Ensembl"/>
        </authorList>
    </citation>
    <scope>IDENTIFICATION</scope>
</reference>
<evidence type="ECO:0000259" key="3">
    <source>
        <dbReference type="Pfam" id="PF24630"/>
    </source>
</evidence>
<feature type="region of interest" description="Disordered" evidence="1">
    <location>
        <begin position="810"/>
        <end position="909"/>
    </location>
</feature>
<feature type="compositionally biased region" description="Low complexity" evidence="1">
    <location>
        <begin position="1364"/>
        <end position="1373"/>
    </location>
</feature>
<protein>
    <recommendedName>
        <fullName evidence="6">DUF3715 domain-containing protein</fullName>
    </recommendedName>
</protein>
<evidence type="ECO:0008006" key="6">
    <source>
        <dbReference type="Google" id="ProtNLM"/>
    </source>
</evidence>
<feature type="compositionally biased region" description="Low complexity" evidence="1">
    <location>
        <begin position="1399"/>
        <end position="1421"/>
    </location>
</feature>
<dbReference type="GO" id="GO:0000792">
    <property type="term" value="C:heterochromatin"/>
    <property type="evidence" value="ECO:0007669"/>
    <property type="project" value="TreeGrafter"/>
</dbReference>
<feature type="compositionally biased region" description="Pro residues" evidence="1">
    <location>
        <begin position="1422"/>
        <end position="1431"/>
    </location>
</feature>